<comment type="caution">
    <text evidence="10">Lacks conserved residue(s) required for the propagation of feature annotation.</text>
</comment>
<keyword evidence="8 10" id="KW-0675">Receptor</keyword>
<feature type="transmembrane region" description="Helical" evidence="10">
    <location>
        <begin position="266"/>
        <end position="289"/>
    </location>
</feature>
<feature type="transmembrane region" description="Helical" evidence="10">
    <location>
        <begin position="295"/>
        <end position="317"/>
    </location>
</feature>
<dbReference type="PANTHER" id="PTHR21137">
    <property type="entry name" value="ODORANT RECEPTOR"/>
    <property type="match status" value="1"/>
</dbReference>
<keyword evidence="5 10" id="KW-0552">Olfaction</keyword>
<evidence type="ECO:0000256" key="2">
    <source>
        <dbReference type="ARBA" id="ARBA00022475"/>
    </source>
</evidence>
<evidence type="ECO:0000256" key="3">
    <source>
        <dbReference type="ARBA" id="ARBA00022606"/>
    </source>
</evidence>
<comment type="subcellular location">
    <subcellularLocation>
        <location evidence="1 10">Cell membrane</location>
        <topology evidence="1 10">Multi-pass membrane protein</topology>
    </subcellularLocation>
</comment>
<accession>A0A1I8PBH8</accession>
<gene>
    <name evidence="11" type="primary">106091452</name>
</gene>
<evidence type="ECO:0000256" key="7">
    <source>
        <dbReference type="ARBA" id="ARBA00023136"/>
    </source>
</evidence>
<keyword evidence="4 10" id="KW-0812">Transmembrane</keyword>
<dbReference type="VEuPathDB" id="VectorBase:SCAU006573"/>
<feature type="transmembrane region" description="Helical" evidence="10">
    <location>
        <begin position="41"/>
        <end position="58"/>
    </location>
</feature>
<evidence type="ECO:0000256" key="5">
    <source>
        <dbReference type="ARBA" id="ARBA00022725"/>
    </source>
</evidence>
<sequence>MSSLAEEKQNLEFLKIQRYAMGILGLDLGVTSRKQLIKSPGTLAFFTFSIVLFQYGFFNYAKDSITDIDTITSSLSMFNQGGLLLFKGSMLIHYGGKMLNLIWNLNSLAKEANAEEYEKWLSENRRAELLAKSYFCACLTSVVCCALLPWLFVIYEYFKGVEPHLELPFAVKFPYDDGGWIASLVIYILTLSLLRALSNTSIGIDTLFGWYIFAISGHFHILRDKIQKAAMKIDLYDNHLDFQQDIAAFVTYHNHVAIFVEDLNELYGAISWAEITLSCLQMCFLLYSLGNDPNLASIPFHFLATAAIIIQLMIYCFGGEKLKYENDLLCKEIYMVMPWEKMHLSEKKLILIALVRTQKETILKGLFYHLNQSLLVFIFKTAFSFITLLGAIKE</sequence>
<name>A0A1I8PBH8_STOCA</name>
<proteinExistence type="inferred from homology"/>
<dbReference type="InterPro" id="IPR004117">
    <property type="entry name" value="7tm6_olfct_rcpt"/>
</dbReference>
<keyword evidence="9 10" id="KW-0807">Transducer</keyword>
<evidence type="ECO:0000313" key="11">
    <source>
        <dbReference type="EnsemblMetazoa" id="SCAU006573-PA"/>
    </source>
</evidence>
<evidence type="ECO:0000256" key="6">
    <source>
        <dbReference type="ARBA" id="ARBA00022989"/>
    </source>
</evidence>
<dbReference type="Pfam" id="PF02949">
    <property type="entry name" value="7tm_6"/>
    <property type="match status" value="1"/>
</dbReference>
<organism evidence="11 12">
    <name type="scientific">Stomoxys calcitrans</name>
    <name type="common">Stable fly</name>
    <name type="synonym">Conops calcitrans</name>
    <dbReference type="NCBI Taxonomy" id="35570"/>
    <lineage>
        <taxon>Eukaryota</taxon>
        <taxon>Metazoa</taxon>
        <taxon>Ecdysozoa</taxon>
        <taxon>Arthropoda</taxon>
        <taxon>Hexapoda</taxon>
        <taxon>Insecta</taxon>
        <taxon>Pterygota</taxon>
        <taxon>Neoptera</taxon>
        <taxon>Endopterygota</taxon>
        <taxon>Diptera</taxon>
        <taxon>Brachycera</taxon>
        <taxon>Muscomorpha</taxon>
        <taxon>Muscoidea</taxon>
        <taxon>Muscidae</taxon>
        <taxon>Stomoxys</taxon>
    </lineage>
</organism>
<dbReference type="GO" id="GO:0005549">
    <property type="term" value="F:odorant binding"/>
    <property type="evidence" value="ECO:0007669"/>
    <property type="project" value="InterPro"/>
</dbReference>
<reference evidence="11" key="1">
    <citation type="submission" date="2020-05" db="UniProtKB">
        <authorList>
            <consortium name="EnsemblMetazoa"/>
        </authorList>
    </citation>
    <scope>IDENTIFICATION</scope>
    <source>
        <strain evidence="11">USDA</strain>
    </source>
</reference>
<keyword evidence="12" id="KW-1185">Reference proteome</keyword>
<dbReference type="AlphaFoldDB" id="A0A1I8PBH8"/>
<evidence type="ECO:0000256" key="1">
    <source>
        <dbReference type="ARBA" id="ARBA00004651"/>
    </source>
</evidence>
<feature type="transmembrane region" description="Helical" evidence="10">
    <location>
        <begin position="178"/>
        <end position="197"/>
    </location>
</feature>
<feature type="transmembrane region" description="Helical" evidence="10">
    <location>
        <begin position="134"/>
        <end position="158"/>
    </location>
</feature>
<evidence type="ECO:0000313" key="12">
    <source>
        <dbReference type="Proteomes" id="UP000095300"/>
    </source>
</evidence>
<feature type="transmembrane region" description="Helical" evidence="10">
    <location>
        <begin position="374"/>
        <end position="392"/>
    </location>
</feature>
<keyword evidence="7 10" id="KW-0472">Membrane</keyword>
<dbReference type="KEGG" id="scac:106091452"/>
<keyword evidence="2" id="KW-1003">Cell membrane</keyword>
<dbReference type="OrthoDB" id="8185860at2759"/>
<keyword evidence="6 10" id="KW-1133">Transmembrane helix</keyword>
<evidence type="ECO:0000256" key="8">
    <source>
        <dbReference type="ARBA" id="ARBA00023170"/>
    </source>
</evidence>
<evidence type="ECO:0000256" key="10">
    <source>
        <dbReference type="RuleBase" id="RU351113"/>
    </source>
</evidence>
<dbReference type="EnsemblMetazoa" id="SCAU006573-RA">
    <property type="protein sequence ID" value="SCAU006573-PA"/>
    <property type="gene ID" value="SCAU006573"/>
</dbReference>
<dbReference type="GO" id="GO:0005886">
    <property type="term" value="C:plasma membrane"/>
    <property type="evidence" value="ECO:0007669"/>
    <property type="project" value="UniProtKB-SubCell"/>
</dbReference>
<protein>
    <recommendedName>
        <fullName evidence="10">Odorant receptor</fullName>
    </recommendedName>
</protein>
<evidence type="ECO:0000256" key="4">
    <source>
        <dbReference type="ARBA" id="ARBA00022692"/>
    </source>
</evidence>
<comment type="similarity">
    <text evidence="10">Belongs to the insect chemoreceptor superfamily. Heteromeric odorant receptor channel (TC 1.A.69) family.</text>
</comment>
<dbReference type="GO" id="GO:0007165">
    <property type="term" value="P:signal transduction"/>
    <property type="evidence" value="ECO:0007669"/>
    <property type="project" value="UniProtKB-KW"/>
</dbReference>
<dbReference type="GO" id="GO:0004984">
    <property type="term" value="F:olfactory receptor activity"/>
    <property type="evidence" value="ECO:0007669"/>
    <property type="project" value="InterPro"/>
</dbReference>
<dbReference type="Proteomes" id="UP000095300">
    <property type="component" value="Unassembled WGS sequence"/>
</dbReference>
<evidence type="ECO:0000256" key="9">
    <source>
        <dbReference type="ARBA" id="ARBA00023224"/>
    </source>
</evidence>
<keyword evidence="3 10" id="KW-0716">Sensory transduction</keyword>
<dbReference type="PANTHER" id="PTHR21137:SF43">
    <property type="entry name" value="ODORANT RECEPTOR 47A-RELATED"/>
    <property type="match status" value="1"/>
</dbReference>